<dbReference type="InterPro" id="IPR009553">
    <property type="entry name" value="DUF1173"/>
</dbReference>
<dbReference type="AlphaFoldDB" id="A0A6L3YMR3"/>
<organism evidence="1 2">
    <name type="scientific">Brucella tritici</name>
    <dbReference type="NCBI Taxonomy" id="94626"/>
    <lineage>
        <taxon>Bacteria</taxon>
        <taxon>Pseudomonadati</taxon>
        <taxon>Pseudomonadota</taxon>
        <taxon>Alphaproteobacteria</taxon>
        <taxon>Hyphomicrobiales</taxon>
        <taxon>Brucellaceae</taxon>
        <taxon>Brucella/Ochrobactrum group</taxon>
        <taxon>Brucella</taxon>
    </lineage>
</organism>
<proteinExistence type="predicted"/>
<evidence type="ECO:0000313" key="2">
    <source>
        <dbReference type="Proteomes" id="UP000481643"/>
    </source>
</evidence>
<accession>A0A6L3YMR3</accession>
<dbReference type="Pfam" id="PF06666">
    <property type="entry name" value="DUF1173"/>
    <property type="match status" value="1"/>
</dbReference>
<dbReference type="Proteomes" id="UP000481643">
    <property type="component" value="Unassembled WGS sequence"/>
</dbReference>
<name>A0A6L3YMR3_9HYPH</name>
<reference evidence="1 2" key="1">
    <citation type="submission" date="2019-09" db="EMBL/GenBank/DDBJ databases">
        <title>Taxonomic organization of the family Brucellaceae based on a phylogenomic approach.</title>
        <authorList>
            <person name="Leclercq S."/>
            <person name="Cloeckaert A."/>
            <person name="Zygmunt M.S."/>
        </authorList>
    </citation>
    <scope>NUCLEOTIDE SEQUENCE [LARGE SCALE GENOMIC DNA]</scope>
    <source>
        <strain evidence="1 2">WS1830</strain>
    </source>
</reference>
<gene>
    <name evidence="1" type="ORF">F9L08_13740</name>
</gene>
<protein>
    <submittedName>
        <fullName evidence="1">DUF1173 domain-containing protein</fullName>
    </submittedName>
</protein>
<evidence type="ECO:0000313" key="1">
    <source>
        <dbReference type="EMBL" id="KAB2684353.1"/>
    </source>
</evidence>
<sequence length="399" mass="44078">MSRHIRMGGSDVDDADHAFDERLADAYSRREHPFCLCQAEGVPMYIARFEDRHILKRMPGTGAQHAPDCESYEPPSDLSGLSAVEGEAIIENVEDGTTALKLGFSLSKLGGRTAPAVGDNADPGEVRTDGARLSLKAMLHFLWDRAQFNRWRPAMAGRRNWAVVRKFLIEAAASSSAKGKPLSDTVYIPEMFDLERADAIVQRRQAFLSRAVQSQGNRRSLAILIGEVKEIQPARSGTRLIVKHAPRYPFMLAEDVNRRMNKVFARELALWDASPDSHLIAAATFGIGLSGIAAVEAIALMTVSEKWIPFESQYEGMLLDALIKRGSIFMKGLRYNLTPTQPMASVVLTVNKAQPIAMYIVPDDADSAYHDSLALLVAESEMPSWIWDIADGPMPDLPR</sequence>
<dbReference type="EMBL" id="WBVX01000013">
    <property type="protein sequence ID" value="KAB2684353.1"/>
    <property type="molecule type" value="Genomic_DNA"/>
</dbReference>
<comment type="caution">
    <text evidence="1">The sequence shown here is derived from an EMBL/GenBank/DDBJ whole genome shotgun (WGS) entry which is preliminary data.</text>
</comment>
<dbReference type="RefSeq" id="WP_151652007.1">
    <property type="nucleotide sequence ID" value="NZ_WBVX01000013.1"/>
</dbReference>